<protein>
    <recommendedName>
        <fullName evidence="4">DUF2127 domain-containing protein</fullName>
    </recommendedName>
</protein>
<evidence type="ECO:0000313" key="3">
    <source>
        <dbReference type="Proteomes" id="UP000177751"/>
    </source>
</evidence>
<sequence>MKVFTRKLIDKTFEIGILIKAFFGLFEVLGGVLFSFSKDIITNNFIIYLAQQEIVSDANDKDIIANYLVKTAQGLSQDSRIFAIAYLFFHGAINIFLAMSLAKGRVRMYPAIMGFLDVFIIYQAYKYFHTQSLSILLLTLFDVFFVIIIWLEYKKRKKGNGV</sequence>
<feature type="transmembrane region" description="Helical" evidence="1">
    <location>
        <begin position="81"/>
        <end position="101"/>
    </location>
</feature>
<keyword evidence="1" id="KW-0472">Membrane</keyword>
<evidence type="ECO:0008006" key="4">
    <source>
        <dbReference type="Google" id="ProtNLM"/>
    </source>
</evidence>
<gene>
    <name evidence="2" type="ORF">A2401_03675</name>
</gene>
<comment type="caution">
    <text evidence="2">The sequence shown here is derived from an EMBL/GenBank/DDBJ whole genome shotgun (WGS) entry which is preliminary data.</text>
</comment>
<feature type="transmembrane region" description="Helical" evidence="1">
    <location>
        <begin position="108"/>
        <end position="125"/>
    </location>
</feature>
<feature type="transmembrane region" description="Helical" evidence="1">
    <location>
        <begin position="131"/>
        <end position="151"/>
    </location>
</feature>
<organism evidence="2 3">
    <name type="scientific">Candidatus Staskawiczbacteria bacterium RIFOXYC1_FULL_38_18</name>
    <dbReference type="NCBI Taxonomy" id="1802229"/>
    <lineage>
        <taxon>Bacteria</taxon>
        <taxon>Candidatus Staskawicziibacteriota</taxon>
    </lineage>
</organism>
<accession>A0A1G2JB80</accession>
<name>A0A1G2JB80_9BACT</name>
<feature type="transmembrane region" description="Helical" evidence="1">
    <location>
        <begin position="12"/>
        <end position="36"/>
    </location>
</feature>
<dbReference type="EMBL" id="MHPP01000018">
    <property type="protein sequence ID" value="OGZ84379.1"/>
    <property type="molecule type" value="Genomic_DNA"/>
</dbReference>
<dbReference type="InterPro" id="IPR021125">
    <property type="entry name" value="DUF2127"/>
</dbReference>
<dbReference type="Proteomes" id="UP000177751">
    <property type="component" value="Unassembled WGS sequence"/>
</dbReference>
<evidence type="ECO:0000313" key="2">
    <source>
        <dbReference type="EMBL" id="OGZ84379.1"/>
    </source>
</evidence>
<dbReference type="AlphaFoldDB" id="A0A1G2JB80"/>
<keyword evidence="1" id="KW-1133">Transmembrane helix</keyword>
<dbReference type="Pfam" id="PF09900">
    <property type="entry name" value="DUF2127"/>
    <property type="match status" value="1"/>
</dbReference>
<proteinExistence type="predicted"/>
<dbReference type="STRING" id="1802229.A2401_03675"/>
<reference evidence="2 3" key="1">
    <citation type="journal article" date="2016" name="Nat. Commun.">
        <title>Thousands of microbial genomes shed light on interconnected biogeochemical processes in an aquifer system.</title>
        <authorList>
            <person name="Anantharaman K."/>
            <person name="Brown C.T."/>
            <person name="Hug L.A."/>
            <person name="Sharon I."/>
            <person name="Castelle C.J."/>
            <person name="Probst A.J."/>
            <person name="Thomas B.C."/>
            <person name="Singh A."/>
            <person name="Wilkins M.J."/>
            <person name="Karaoz U."/>
            <person name="Brodie E.L."/>
            <person name="Williams K.H."/>
            <person name="Hubbard S.S."/>
            <person name="Banfield J.F."/>
        </authorList>
    </citation>
    <scope>NUCLEOTIDE SEQUENCE [LARGE SCALE GENOMIC DNA]</scope>
</reference>
<evidence type="ECO:0000256" key="1">
    <source>
        <dbReference type="SAM" id="Phobius"/>
    </source>
</evidence>
<keyword evidence="1" id="KW-0812">Transmembrane</keyword>